<keyword evidence="2" id="KW-1185">Reference proteome</keyword>
<name>A0A8J8TR55_9EURY</name>
<reference evidence="1" key="1">
    <citation type="submission" date="2017-11" db="EMBL/GenBank/DDBJ databases">
        <authorList>
            <person name="Kajale S.C."/>
            <person name="Sharma A."/>
        </authorList>
    </citation>
    <scope>NUCLEOTIDE SEQUENCE</scope>
    <source>
        <strain evidence="1">LS1_42</strain>
    </source>
</reference>
<evidence type="ECO:0000313" key="1">
    <source>
        <dbReference type="EMBL" id="TYL37374.1"/>
    </source>
</evidence>
<gene>
    <name evidence="1" type="ORF">CV102_17300</name>
</gene>
<dbReference type="OrthoDB" id="206313at2157"/>
<dbReference type="AlphaFoldDB" id="A0A8J8TR55"/>
<proteinExistence type="predicted"/>
<dbReference type="RefSeq" id="WP_148859237.1">
    <property type="nucleotide sequence ID" value="NZ_PHNJ01000010.1"/>
</dbReference>
<evidence type="ECO:0008006" key="3">
    <source>
        <dbReference type="Google" id="ProtNLM"/>
    </source>
</evidence>
<dbReference type="Proteomes" id="UP000766904">
    <property type="component" value="Unassembled WGS sequence"/>
</dbReference>
<dbReference type="EMBL" id="PHNJ01000010">
    <property type="protein sequence ID" value="TYL37374.1"/>
    <property type="molecule type" value="Genomic_DNA"/>
</dbReference>
<sequence length="425" mass="47816">MSSAFGTDTISIEEDVDSELDIGLPPKDIEALEAAEDLSVSLDSDGRVTVNPGRKIGLVGLPSGRVLEVTPKVEFNLLYYLAYSGRIDESLAQGRDVGISAGDSFVDLVAQLFVSELDRVLRRGLYQEYRTEEDMEEYIRGRFDVTRQITTQGPVATRFACEYDELTYDLPINHVLVTALEKLRPLVSSPDLESDLWQGRERLRQYLDYEPAIRIDPSEIVLTRQTNYYERILTLCELILDETYIDNLGAGHREFQSILLSTADLFENIVFRAIERALGPGEFRVAGDGDPRGEAETNIGYLLTAASTDDRIQKLYPDVYVTPRSSDVTVLVGDAKWKDPDSNRPSSSDLYQLTAYQAKVDAPVLLIYPDLDGRLQQKYSYLRDTDETSFDVFEVNTTDAASYETFEEQLTDEIQSKVTEIVKGL</sequence>
<comment type="caution">
    <text evidence="1">The sequence shown here is derived from an EMBL/GenBank/DDBJ whole genome shotgun (WGS) entry which is preliminary data.</text>
</comment>
<dbReference type="PANTHER" id="PTHR38733">
    <property type="entry name" value="PROTEIN MCRC"/>
    <property type="match status" value="1"/>
</dbReference>
<dbReference type="InterPro" id="IPR019292">
    <property type="entry name" value="McrC"/>
</dbReference>
<evidence type="ECO:0000313" key="2">
    <source>
        <dbReference type="Proteomes" id="UP000766904"/>
    </source>
</evidence>
<dbReference type="PANTHER" id="PTHR38733:SF1">
    <property type="entry name" value="TYPE IV METHYL-DIRECTED RESTRICTION ENZYME ECOKMCRBC"/>
    <property type="match status" value="1"/>
</dbReference>
<organism evidence="1 2">
    <name type="scientific">Natronococcus pandeyae</name>
    <dbReference type="NCBI Taxonomy" id="2055836"/>
    <lineage>
        <taxon>Archaea</taxon>
        <taxon>Methanobacteriati</taxon>
        <taxon>Methanobacteriota</taxon>
        <taxon>Stenosarchaea group</taxon>
        <taxon>Halobacteria</taxon>
        <taxon>Halobacteriales</taxon>
        <taxon>Natrialbaceae</taxon>
        <taxon>Natronococcus</taxon>
    </lineage>
</organism>
<accession>A0A8J8TR55</accession>
<dbReference type="Pfam" id="PF10117">
    <property type="entry name" value="McrBC"/>
    <property type="match status" value="1"/>
</dbReference>
<protein>
    <recommendedName>
        <fullName evidence="3">Restriction endonuclease</fullName>
    </recommendedName>
</protein>